<evidence type="ECO:0000256" key="8">
    <source>
        <dbReference type="ARBA" id="ARBA00022679"/>
    </source>
</evidence>
<keyword evidence="16" id="KW-0479">Metal-binding</keyword>
<dbReference type="PANTHER" id="PTHR34265">
    <property type="entry name" value="TYPE III PANTOTHENATE KINASE"/>
    <property type="match status" value="1"/>
</dbReference>
<evidence type="ECO:0000256" key="16">
    <source>
        <dbReference type="HAMAP-Rule" id="MF_01274"/>
    </source>
</evidence>
<dbReference type="OrthoDB" id="9781305at2"/>
<evidence type="ECO:0000256" key="13">
    <source>
        <dbReference type="ARBA" id="ARBA00022993"/>
    </source>
</evidence>
<feature type="active site" description="Proton acceptor" evidence="16">
    <location>
        <position position="97"/>
    </location>
</feature>
<dbReference type="PANTHER" id="PTHR34265:SF1">
    <property type="entry name" value="TYPE III PANTOTHENATE KINASE"/>
    <property type="match status" value="1"/>
</dbReference>
<comment type="function">
    <text evidence="16">Catalyzes the phosphorylation of pantothenate (Pan), the first step in CoA biosynthesis.</text>
</comment>
<dbReference type="STRING" id="713585.THITH_06710"/>
<evidence type="ECO:0000256" key="2">
    <source>
        <dbReference type="ARBA" id="ARBA00001958"/>
    </source>
</evidence>
<comment type="cofactor">
    <cofactor evidence="16">
        <name>NH4(+)</name>
        <dbReference type="ChEBI" id="CHEBI:28938"/>
    </cofactor>
    <cofactor evidence="16">
        <name>K(+)</name>
        <dbReference type="ChEBI" id="CHEBI:29103"/>
    </cofactor>
    <text evidence="16">A monovalent cation. Ammonium or potassium.</text>
</comment>
<keyword evidence="10 16" id="KW-0418">Kinase</keyword>
<keyword evidence="8 16" id="KW-0808">Transferase</keyword>
<keyword evidence="7 16" id="KW-0963">Cytoplasm</keyword>
<dbReference type="GO" id="GO:0005524">
    <property type="term" value="F:ATP binding"/>
    <property type="evidence" value="ECO:0007669"/>
    <property type="project" value="UniProtKB-UniRule"/>
</dbReference>
<name>W0DM77_9GAMM</name>
<dbReference type="EC" id="2.7.1.33" evidence="6 16"/>
<dbReference type="InterPro" id="IPR043129">
    <property type="entry name" value="ATPase_NBD"/>
</dbReference>
<organism evidence="17 18">
    <name type="scientific">Thioalkalivibrio paradoxus ARh 1</name>
    <dbReference type="NCBI Taxonomy" id="713585"/>
    <lineage>
        <taxon>Bacteria</taxon>
        <taxon>Pseudomonadati</taxon>
        <taxon>Pseudomonadota</taxon>
        <taxon>Gammaproteobacteria</taxon>
        <taxon>Chromatiales</taxon>
        <taxon>Ectothiorhodospiraceae</taxon>
        <taxon>Thioalkalivibrio</taxon>
    </lineage>
</organism>
<dbReference type="Pfam" id="PF03309">
    <property type="entry name" value="Pan_kinase"/>
    <property type="match status" value="1"/>
</dbReference>
<dbReference type="KEGG" id="tti:THITH_06710"/>
<evidence type="ECO:0000256" key="3">
    <source>
        <dbReference type="ARBA" id="ARBA00004496"/>
    </source>
</evidence>
<comment type="catalytic activity">
    <reaction evidence="1 16">
        <text>(R)-pantothenate + ATP = (R)-4'-phosphopantothenate + ADP + H(+)</text>
        <dbReference type="Rhea" id="RHEA:16373"/>
        <dbReference type="ChEBI" id="CHEBI:10986"/>
        <dbReference type="ChEBI" id="CHEBI:15378"/>
        <dbReference type="ChEBI" id="CHEBI:29032"/>
        <dbReference type="ChEBI" id="CHEBI:30616"/>
        <dbReference type="ChEBI" id="CHEBI:456216"/>
        <dbReference type="EC" id="2.7.1.33"/>
    </reaction>
</comment>
<keyword evidence="13 16" id="KW-0173">Coenzyme A biosynthesis</keyword>
<dbReference type="Proteomes" id="UP000005289">
    <property type="component" value="Chromosome"/>
</dbReference>
<dbReference type="InterPro" id="IPR004619">
    <property type="entry name" value="Type_III_PanK"/>
</dbReference>
<comment type="similarity">
    <text evidence="14 16">Belongs to the type III pantothenate kinase family.</text>
</comment>
<dbReference type="AlphaFoldDB" id="W0DM77"/>
<evidence type="ECO:0000256" key="11">
    <source>
        <dbReference type="ARBA" id="ARBA00022840"/>
    </source>
</evidence>
<dbReference type="SUPFAM" id="SSF53067">
    <property type="entry name" value="Actin-like ATPase domain"/>
    <property type="match status" value="2"/>
</dbReference>
<protein>
    <recommendedName>
        <fullName evidence="15 16">Type III pantothenate kinase</fullName>
        <ecNumber evidence="6 16">2.7.1.33</ecNumber>
    </recommendedName>
    <alternativeName>
        <fullName evidence="16">PanK-III</fullName>
    </alternativeName>
    <alternativeName>
        <fullName evidence="16">Pantothenic acid kinase</fullName>
    </alternativeName>
</protein>
<feature type="binding site" evidence="16">
    <location>
        <begin position="3"/>
        <end position="10"/>
    </location>
    <ligand>
        <name>ATP</name>
        <dbReference type="ChEBI" id="CHEBI:30616"/>
    </ligand>
</feature>
<reference evidence="17 18" key="1">
    <citation type="submission" date="2013-12" db="EMBL/GenBank/DDBJ databases">
        <authorList>
            <consortium name="DOE Joint Genome Institute"/>
            <person name="Muyzer G."/>
            <person name="Huntemann M."/>
            <person name="Han J."/>
            <person name="Chen A."/>
            <person name="Kyrpides N."/>
            <person name="Mavromatis K."/>
            <person name="Markowitz V."/>
            <person name="Palaniappan K."/>
            <person name="Ivanova N."/>
            <person name="Schaumberg A."/>
            <person name="Pati A."/>
            <person name="Liolios K."/>
            <person name="Nordberg H.P."/>
            <person name="Cantor M.N."/>
            <person name="Hua S.X."/>
            <person name="Woyke T."/>
        </authorList>
    </citation>
    <scope>NUCLEOTIDE SEQUENCE [LARGE SCALE GENOMIC DNA]</scope>
    <source>
        <strain evidence="17 18">ARh 1</strain>
    </source>
</reference>
<evidence type="ECO:0000256" key="6">
    <source>
        <dbReference type="ARBA" id="ARBA00012102"/>
    </source>
</evidence>
<evidence type="ECO:0000256" key="7">
    <source>
        <dbReference type="ARBA" id="ARBA00022490"/>
    </source>
</evidence>
<accession>W0DM77</accession>
<evidence type="ECO:0000256" key="10">
    <source>
        <dbReference type="ARBA" id="ARBA00022777"/>
    </source>
</evidence>
<comment type="subcellular location">
    <subcellularLocation>
        <location evidence="3 16">Cytoplasm</location>
    </subcellularLocation>
</comment>
<dbReference type="GO" id="GO:0004594">
    <property type="term" value="F:pantothenate kinase activity"/>
    <property type="evidence" value="ECO:0007669"/>
    <property type="project" value="UniProtKB-UniRule"/>
</dbReference>
<dbReference type="HAMAP" id="MF_01274">
    <property type="entry name" value="Pantothen_kinase_3"/>
    <property type="match status" value="1"/>
</dbReference>
<dbReference type="GO" id="GO:0005737">
    <property type="term" value="C:cytoplasm"/>
    <property type="evidence" value="ECO:0007669"/>
    <property type="project" value="UniProtKB-SubCell"/>
</dbReference>
<feature type="binding site" evidence="16">
    <location>
        <position position="184"/>
    </location>
    <ligand>
        <name>substrate</name>
    </ligand>
</feature>
<evidence type="ECO:0000256" key="5">
    <source>
        <dbReference type="ARBA" id="ARBA00011738"/>
    </source>
</evidence>
<evidence type="ECO:0000256" key="4">
    <source>
        <dbReference type="ARBA" id="ARBA00005225"/>
    </source>
</evidence>
<keyword evidence="9 16" id="KW-0547">Nucleotide-binding</keyword>
<feature type="binding site" evidence="16">
    <location>
        <begin position="95"/>
        <end position="98"/>
    </location>
    <ligand>
        <name>substrate</name>
    </ligand>
</feature>
<feature type="binding site" evidence="16">
    <location>
        <position position="120"/>
    </location>
    <ligand>
        <name>ATP</name>
        <dbReference type="ChEBI" id="CHEBI:30616"/>
    </ligand>
</feature>
<evidence type="ECO:0000256" key="14">
    <source>
        <dbReference type="ARBA" id="ARBA00038036"/>
    </source>
</evidence>
<dbReference type="CDD" id="cd24015">
    <property type="entry name" value="ASKHA_NBD_PanK-III"/>
    <property type="match status" value="1"/>
</dbReference>
<keyword evidence="11 16" id="KW-0067">ATP-binding</keyword>
<evidence type="ECO:0000313" key="18">
    <source>
        <dbReference type="Proteomes" id="UP000005289"/>
    </source>
</evidence>
<dbReference type="HOGENOM" id="CLU_066627_0_0_6"/>
<sequence length="261" mass="27283">MLDLGSSRLKWQVRSDSGEILARGGSAWPGSSPRPELPSLAPDRIWISHVGPAERAQALLAWVRPRFAPVPVQYVRAEPHGPAGLRLDYDHRQLGADRFCALLGVLARGREPAVVIDAGTALTVDVLGADGRHLGGYIAPGLRPGWSAVTRLLPGTLREQIATTLSGPAQRDAAADAGAPGHGTAAALERGWMLGLEGAVERLGAAAETAAGAGAQWWLTGGDAPWLAESLGPAVRVEPDLVLDGLWLYACWSGVGTGGQR</sequence>
<dbReference type="UniPathway" id="UPA00241">
    <property type="reaction ID" value="UER00352"/>
</dbReference>
<feature type="binding site" evidence="16">
    <location>
        <position position="89"/>
    </location>
    <ligand>
        <name>substrate</name>
    </ligand>
</feature>
<comment type="cofactor">
    <cofactor evidence="2">
        <name>K(+)</name>
        <dbReference type="ChEBI" id="CHEBI:29103"/>
    </cofactor>
</comment>
<keyword evidence="12 16" id="KW-0630">Potassium</keyword>
<comment type="subunit">
    <text evidence="5 16">Homodimer.</text>
</comment>
<proteinExistence type="inferred from homology"/>
<evidence type="ECO:0000256" key="9">
    <source>
        <dbReference type="ARBA" id="ARBA00022741"/>
    </source>
</evidence>
<comment type="pathway">
    <text evidence="4 16">Cofactor biosynthesis; coenzyme A biosynthesis; CoA from (R)-pantothenate: step 1/5.</text>
</comment>
<dbReference type="Gene3D" id="3.30.420.40">
    <property type="match status" value="2"/>
</dbReference>
<dbReference type="GO" id="GO:0015937">
    <property type="term" value="P:coenzyme A biosynthetic process"/>
    <property type="evidence" value="ECO:0007669"/>
    <property type="project" value="UniProtKB-UniRule"/>
</dbReference>
<feature type="binding site" evidence="16">
    <location>
        <position position="117"/>
    </location>
    <ligand>
        <name>K(+)</name>
        <dbReference type="ChEBI" id="CHEBI:29103"/>
    </ligand>
</feature>
<dbReference type="EMBL" id="CP007029">
    <property type="protein sequence ID" value="AHE97995.1"/>
    <property type="molecule type" value="Genomic_DNA"/>
</dbReference>
<evidence type="ECO:0000256" key="1">
    <source>
        <dbReference type="ARBA" id="ARBA00001206"/>
    </source>
</evidence>
<evidence type="ECO:0000313" key="17">
    <source>
        <dbReference type="EMBL" id="AHE97995.1"/>
    </source>
</evidence>
<evidence type="ECO:0000256" key="15">
    <source>
        <dbReference type="ARBA" id="ARBA00040883"/>
    </source>
</evidence>
<dbReference type="GO" id="GO:0046872">
    <property type="term" value="F:metal ion binding"/>
    <property type="evidence" value="ECO:0007669"/>
    <property type="project" value="UniProtKB-KW"/>
</dbReference>
<keyword evidence="18" id="KW-1185">Reference proteome</keyword>
<gene>
    <name evidence="16" type="primary">coaX</name>
    <name evidence="17" type="ORF">THITH_06710</name>
</gene>
<evidence type="ECO:0000256" key="12">
    <source>
        <dbReference type="ARBA" id="ARBA00022958"/>
    </source>
</evidence>